<organism evidence="1 2">
    <name type="scientific">Nothobranchius furzeri</name>
    <name type="common">Turquoise killifish</name>
    <dbReference type="NCBI Taxonomy" id="105023"/>
    <lineage>
        <taxon>Eukaryota</taxon>
        <taxon>Metazoa</taxon>
        <taxon>Chordata</taxon>
        <taxon>Craniata</taxon>
        <taxon>Vertebrata</taxon>
        <taxon>Euteleostomi</taxon>
        <taxon>Actinopterygii</taxon>
        <taxon>Neopterygii</taxon>
        <taxon>Teleostei</taxon>
        <taxon>Neoteleostei</taxon>
        <taxon>Acanthomorphata</taxon>
        <taxon>Ovalentaria</taxon>
        <taxon>Atherinomorphae</taxon>
        <taxon>Cyprinodontiformes</taxon>
        <taxon>Nothobranchiidae</taxon>
        <taxon>Nothobranchius</taxon>
    </lineage>
</organism>
<reference evidence="1" key="1">
    <citation type="submission" date="2014-08" db="EMBL/GenBank/DDBJ databases">
        <authorList>
            <person name="Senf B."/>
            <person name="Petzold A."/>
            <person name="Downie B.R."/>
            <person name="Koch P."/>
            <person name="Platzer M."/>
        </authorList>
    </citation>
    <scope>NUCLEOTIDE SEQUENCE [LARGE SCALE GENOMIC DNA]</scope>
    <source>
        <strain evidence="1">GRZ</strain>
    </source>
</reference>
<protein>
    <submittedName>
        <fullName evidence="1">Uncharacterized protein</fullName>
    </submittedName>
</protein>
<dbReference type="Ensembl" id="ENSNFUT00015021816.1">
    <property type="protein sequence ID" value="ENSNFUP00015020832.1"/>
    <property type="gene ID" value="ENSNFUG00015010108.1"/>
</dbReference>
<dbReference type="GeneTree" id="ENSGT00940000177983"/>
<accession>A0A8C6LGR2</accession>
<name>A0A8C6LGR2_NOTFU</name>
<dbReference type="Proteomes" id="UP000694548">
    <property type="component" value="Chromosome sgr16"/>
</dbReference>
<keyword evidence="2" id="KW-1185">Reference proteome</keyword>
<reference evidence="1" key="3">
    <citation type="submission" date="2025-09" db="UniProtKB">
        <authorList>
            <consortium name="Ensembl"/>
        </authorList>
    </citation>
    <scope>IDENTIFICATION</scope>
</reference>
<sequence>MVYCMGDEADNALRSLDLTGAQHQRCNAVKLVFNRFFVPRKNVIYERAKLNKRVQQPAEPVDAFITQSQCMRSLKMSTNCFWVKQPPGRVHVCRH</sequence>
<reference evidence="1" key="2">
    <citation type="submission" date="2025-08" db="UniProtKB">
        <authorList>
            <consortium name="Ensembl"/>
        </authorList>
    </citation>
    <scope>IDENTIFICATION</scope>
</reference>
<proteinExistence type="predicted"/>
<dbReference type="AlphaFoldDB" id="A0A8C6LGR2"/>
<evidence type="ECO:0000313" key="1">
    <source>
        <dbReference type="Ensembl" id="ENSNFUP00015020832.1"/>
    </source>
</evidence>
<evidence type="ECO:0000313" key="2">
    <source>
        <dbReference type="Proteomes" id="UP000694548"/>
    </source>
</evidence>